<sequence>MLRPFWDVSLWLISPIASGFNKAYSIYRKHPGWCKHPFMEELRGRGNFSEEGRGNAYFQGPSPLNLRRMRERTKANVSTREPVGHNRVFLFRSSDLTFGEISFRSMMGGHAAITQCDHADVKDGMMAKVLVEDNRDFLPCVSFSNDERFMIGFDGHP</sequence>
<reference evidence="1 2" key="1">
    <citation type="submission" date="2024-01" db="EMBL/GenBank/DDBJ databases">
        <title>The genomes of 5 underutilized Papilionoideae crops provide insights into root nodulation and disease resistanc.</title>
        <authorList>
            <person name="Jiang F."/>
        </authorList>
    </citation>
    <scope>NUCLEOTIDE SEQUENCE [LARGE SCALE GENOMIC DNA]</scope>
    <source>
        <strain evidence="1">LVBAO_FW01</strain>
        <tissue evidence="1">Leaves</tissue>
    </source>
</reference>
<evidence type="ECO:0000313" key="2">
    <source>
        <dbReference type="Proteomes" id="UP001367508"/>
    </source>
</evidence>
<protein>
    <submittedName>
        <fullName evidence="1">Uncharacterized protein</fullName>
    </submittedName>
</protein>
<gene>
    <name evidence="1" type="ORF">VNO77_03041</name>
</gene>
<dbReference type="EMBL" id="JAYMYQ010000001">
    <property type="protein sequence ID" value="KAK7361017.1"/>
    <property type="molecule type" value="Genomic_DNA"/>
</dbReference>
<dbReference type="AlphaFoldDB" id="A0AAN9MUQ0"/>
<keyword evidence="2" id="KW-1185">Reference proteome</keyword>
<evidence type="ECO:0000313" key="1">
    <source>
        <dbReference type="EMBL" id="KAK7361017.1"/>
    </source>
</evidence>
<organism evidence="1 2">
    <name type="scientific">Canavalia gladiata</name>
    <name type="common">Sword bean</name>
    <name type="synonym">Dolichos gladiatus</name>
    <dbReference type="NCBI Taxonomy" id="3824"/>
    <lineage>
        <taxon>Eukaryota</taxon>
        <taxon>Viridiplantae</taxon>
        <taxon>Streptophyta</taxon>
        <taxon>Embryophyta</taxon>
        <taxon>Tracheophyta</taxon>
        <taxon>Spermatophyta</taxon>
        <taxon>Magnoliopsida</taxon>
        <taxon>eudicotyledons</taxon>
        <taxon>Gunneridae</taxon>
        <taxon>Pentapetalae</taxon>
        <taxon>rosids</taxon>
        <taxon>fabids</taxon>
        <taxon>Fabales</taxon>
        <taxon>Fabaceae</taxon>
        <taxon>Papilionoideae</taxon>
        <taxon>50 kb inversion clade</taxon>
        <taxon>NPAAA clade</taxon>
        <taxon>indigoferoid/millettioid clade</taxon>
        <taxon>Phaseoleae</taxon>
        <taxon>Canavalia</taxon>
    </lineage>
</organism>
<dbReference type="Proteomes" id="UP001367508">
    <property type="component" value="Unassembled WGS sequence"/>
</dbReference>
<name>A0AAN9MUQ0_CANGL</name>
<proteinExistence type="predicted"/>
<accession>A0AAN9MUQ0</accession>
<comment type="caution">
    <text evidence="1">The sequence shown here is derived from an EMBL/GenBank/DDBJ whole genome shotgun (WGS) entry which is preliminary data.</text>
</comment>